<evidence type="ECO:0000256" key="5">
    <source>
        <dbReference type="SAM" id="Phobius"/>
    </source>
</evidence>
<feature type="domain" description="Penicillin-binding protein transpeptidase" evidence="6">
    <location>
        <begin position="331"/>
        <end position="637"/>
    </location>
</feature>
<evidence type="ECO:0000256" key="1">
    <source>
        <dbReference type="ARBA" id="ARBA00004370"/>
    </source>
</evidence>
<dbReference type="SUPFAM" id="SSF56601">
    <property type="entry name" value="beta-lactamase/transpeptidase-like"/>
    <property type="match status" value="1"/>
</dbReference>
<name>A0ABW2KLG7_9ACTN</name>
<dbReference type="RefSeq" id="WP_379872901.1">
    <property type="nucleotide sequence ID" value="NZ_JBHTBH010000011.1"/>
</dbReference>
<dbReference type="InterPro" id="IPR036138">
    <property type="entry name" value="PBP_dimer_sf"/>
</dbReference>
<dbReference type="InterPro" id="IPR001460">
    <property type="entry name" value="PCN-bd_Tpept"/>
</dbReference>
<dbReference type="SUPFAM" id="SSF56519">
    <property type="entry name" value="Penicillin binding protein dimerisation domain"/>
    <property type="match status" value="1"/>
</dbReference>
<gene>
    <name evidence="8" type="ORF">ACFQRF_21235</name>
</gene>
<dbReference type="Gene3D" id="3.30.450.330">
    <property type="match status" value="1"/>
</dbReference>
<keyword evidence="5" id="KW-1133">Transmembrane helix</keyword>
<dbReference type="Pfam" id="PF03717">
    <property type="entry name" value="PBP_dimer"/>
    <property type="match status" value="1"/>
</dbReference>
<keyword evidence="9" id="KW-1185">Reference proteome</keyword>
<dbReference type="Pfam" id="PF00905">
    <property type="entry name" value="Transpeptidase"/>
    <property type="match status" value="1"/>
</dbReference>
<organism evidence="8 9">
    <name type="scientific">Marinactinospora rubrisoli</name>
    <dbReference type="NCBI Taxonomy" id="2715399"/>
    <lineage>
        <taxon>Bacteria</taxon>
        <taxon>Bacillati</taxon>
        <taxon>Actinomycetota</taxon>
        <taxon>Actinomycetes</taxon>
        <taxon>Streptosporangiales</taxon>
        <taxon>Nocardiopsidaceae</taxon>
        <taxon>Marinactinospora</taxon>
    </lineage>
</organism>
<dbReference type="PANTHER" id="PTHR30627">
    <property type="entry name" value="PEPTIDOGLYCAN D,D-TRANSPEPTIDASE"/>
    <property type="match status" value="1"/>
</dbReference>
<feature type="compositionally biased region" description="Basic and acidic residues" evidence="4">
    <location>
        <begin position="40"/>
        <end position="52"/>
    </location>
</feature>
<reference evidence="9" key="1">
    <citation type="journal article" date="2019" name="Int. J. Syst. Evol. Microbiol.">
        <title>The Global Catalogue of Microorganisms (GCM) 10K type strain sequencing project: providing services to taxonomists for standard genome sequencing and annotation.</title>
        <authorList>
            <consortium name="The Broad Institute Genomics Platform"/>
            <consortium name="The Broad Institute Genome Sequencing Center for Infectious Disease"/>
            <person name="Wu L."/>
            <person name="Ma J."/>
        </authorList>
    </citation>
    <scope>NUCLEOTIDE SEQUENCE [LARGE SCALE GENOMIC DNA]</scope>
    <source>
        <strain evidence="9">CGMCC 4.7382</strain>
    </source>
</reference>
<accession>A0ABW2KLG7</accession>
<comment type="caution">
    <text evidence="8">The sequence shown here is derived from an EMBL/GenBank/DDBJ whole genome shotgun (WGS) entry which is preliminary data.</text>
</comment>
<evidence type="ECO:0000256" key="4">
    <source>
        <dbReference type="SAM" id="MobiDB-lite"/>
    </source>
</evidence>
<dbReference type="Proteomes" id="UP001596540">
    <property type="component" value="Unassembled WGS sequence"/>
</dbReference>
<keyword evidence="3 5" id="KW-0472">Membrane</keyword>
<dbReference type="PANTHER" id="PTHR30627:SF1">
    <property type="entry name" value="PEPTIDOGLYCAN D,D-TRANSPEPTIDASE FTSI"/>
    <property type="match status" value="1"/>
</dbReference>
<dbReference type="Gene3D" id="3.90.1310.10">
    <property type="entry name" value="Penicillin-binding protein 2a (Domain 2)"/>
    <property type="match status" value="1"/>
</dbReference>
<evidence type="ECO:0000313" key="9">
    <source>
        <dbReference type="Proteomes" id="UP001596540"/>
    </source>
</evidence>
<feature type="compositionally biased region" description="Basic and acidic residues" evidence="4">
    <location>
        <begin position="1"/>
        <end position="20"/>
    </location>
</feature>
<protein>
    <submittedName>
        <fullName evidence="8">Penicillin-binding transpeptidase domain-containing protein</fullName>
    </submittedName>
</protein>
<evidence type="ECO:0000256" key="2">
    <source>
        <dbReference type="ARBA" id="ARBA00007171"/>
    </source>
</evidence>
<dbReference type="InterPro" id="IPR005311">
    <property type="entry name" value="PBP_dimer"/>
</dbReference>
<evidence type="ECO:0000259" key="7">
    <source>
        <dbReference type="Pfam" id="PF03717"/>
    </source>
</evidence>
<feature type="transmembrane region" description="Helical" evidence="5">
    <location>
        <begin position="96"/>
        <end position="115"/>
    </location>
</feature>
<evidence type="ECO:0000259" key="6">
    <source>
        <dbReference type="Pfam" id="PF00905"/>
    </source>
</evidence>
<proteinExistence type="inferred from homology"/>
<evidence type="ECO:0000313" key="8">
    <source>
        <dbReference type="EMBL" id="MFC7330253.1"/>
    </source>
</evidence>
<comment type="similarity">
    <text evidence="2">Belongs to the transpeptidase family.</text>
</comment>
<dbReference type="InterPro" id="IPR012338">
    <property type="entry name" value="Beta-lactam/transpept-like"/>
</dbReference>
<feature type="compositionally biased region" description="Low complexity" evidence="4">
    <location>
        <begin position="21"/>
        <end position="31"/>
    </location>
</feature>
<dbReference type="Gene3D" id="3.40.710.10">
    <property type="entry name" value="DD-peptidase/beta-lactamase superfamily"/>
    <property type="match status" value="1"/>
</dbReference>
<feature type="domain" description="Penicillin-binding protein dimerisation" evidence="7">
    <location>
        <begin position="139"/>
        <end position="286"/>
    </location>
</feature>
<dbReference type="InterPro" id="IPR050515">
    <property type="entry name" value="Beta-lactam/transpept"/>
</dbReference>
<comment type="subcellular location">
    <subcellularLocation>
        <location evidence="1">Membrane</location>
    </subcellularLocation>
</comment>
<sequence>MSRSREPRPRDPRRPADSTRRAAASRSSGKPGRARAGGEPPRRRGGSREPVPHPRTPPGAGASPPGKRRPARQAGRSAPVPPLRRRFRRGNPGRRIKIAVLLMVVVLLIFAGRLVQIQGIQAAEYASAASDLRLSTIDIPTTRGDITDVNGNPFAMSVAVRTVFVDPVDIRDDERDEIVAELSQRFDLDPDEVAAKVDAEPSRYQVIMRNVSPAEWEELDELDFQGVAAQTDYKRVYPEETGAANLVGFVGSDGHGLEGLESVLEDTLAGEPGQQQVEVGAAGTQIPMANGLAREPVPGQDVRLTLDQDVQWHAQRALADRVADLDAEGGSVIVMRPTGEIVAMASYPTYNPNDIQDSTPEQRSNGALAVAFEPGSTNKVITAAGALEEDLTTPETVYTVPYAIQRYDQTFRDAHFHETERLTLNGIMAQSSNTGTIQVAEQLGAEGLYTYLGKFGFGKPTGLDLPGENAGILTDPDDWWGTQLASISFGQGISVNAVQMASVYATIANDGVRVEPRVVAGTVDDSGEFTPAPGARQEQVVSAETAEEVRLMLEAVTGEEGTAQQARIPGYRVAGKTGTANRVNPETGRYAGGGYTSTFVGMAPADDPELVVQVVLHGPQRDYYGGEAAAPVFTDVMSFSLKTLQVPPTDTEPPNIRLSE</sequence>
<evidence type="ECO:0000256" key="3">
    <source>
        <dbReference type="ARBA" id="ARBA00023136"/>
    </source>
</evidence>
<feature type="region of interest" description="Disordered" evidence="4">
    <location>
        <begin position="1"/>
        <end position="88"/>
    </location>
</feature>
<keyword evidence="5" id="KW-0812">Transmembrane</keyword>
<dbReference type="EMBL" id="JBHTBH010000011">
    <property type="protein sequence ID" value="MFC7330253.1"/>
    <property type="molecule type" value="Genomic_DNA"/>
</dbReference>